<name>A0ABX5SWD3_9MICO</name>
<dbReference type="EMBL" id="CP038266">
    <property type="protein sequence ID" value="QBR90092.1"/>
    <property type="molecule type" value="Genomic_DNA"/>
</dbReference>
<proteinExistence type="predicted"/>
<keyword evidence="2" id="KW-1185">Reference proteome</keyword>
<evidence type="ECO:0000313" key="1">
    <source>
        <dbReference type="EMBL" id="QBR90092.1"/>
    </source>
</evidence>
<dbReference type="RefSeq" id="WP_135069372.1">
    <property type="nucleotide sequence ID" value="NZ_CP038266.1"/>
</dbReference>
<reference evidence="1 2" key="1">
    <citation type="submission" date="2019-03" db="EMBL/GenBank/DDBJ databases">
        <authorList>
            <person name="Dong K."/>
        </authorList>
    </citation>
    <scope>NUCLEOTIDE SEQUENCE [LARGE SCALE GENOMIC DNA]</scope>
    <source>
        <strain evidence="2">dk512</strain>
    </source>
</reference>
<protein>
    <submittedName>
        <fullName evidence="1">Uncharacterized protein</fullName>
    </submittedName>
</protein>
<dbReference type="Proteomes" id="UP000295748">
    <property type="component" value="Chromosome"/>
</dbReference>
<accession>A0ABX5SWD3</accession>
<sequence>MNTQPKGAAVLDRSDVEAALARVAVAAFTYYPEKGSEEPGYAVEEDVQWAMEPLLQLNTEDRADWWQRFTAVIADPAANRRAFITELMRLAEQ</sequence>
<evidence type="ECO:0000313" key="2">
    <source>
        <dbReference type="Proteomes" id="UP000295748"/>
    </source>
</evidence>
<gene>
    <name evidence="1" type="ORF">E4K62_16220</name>
</gene>
<organism evidence="1 2">
    <name type="scientific">Microbacterium wangchenii</name>
    <dbReference type="NCBI Taxonomy" id="2541726"/>
    <lineage>
        <taxon>Bacteria</taxon>
        <taxon>Bacillati</taxon>
        <taxon>Actinomycetota</taxon>
        <taxon>Actinomycetes</taxon>
        <taxon>Micrococcales</taxon>
        <taxon>Microbacteriaceae</taxon>
        <taxon>Microbacterium</taxon>
    </lineage>
</organism>